<reference evidence="1 2" key="1">
    <citation type="submission" date="2018-08" db="EMBL/GenBank/DDBJ databases">
        <title>Comparative analysis of Burkholderia isolates from Puerto Rico.</title>
        <authorList>
            <person name="Hall C."/>
            <person name="Sahl J."/>
            <person name="Wagner D."/>
        </authorList>
    </citation>
    <scope>NUCLEOTIDE SEQUENCE [LARGE SCALE GENOMIC DNA]</scope>
    <source>
        <strain evidence="1 2">Bp8966</strain>
    </source>
</reference>
<organism evidence="1 2">
    <name type="scientific">Burkholderia stagnalis</name>
    <dbReference type="NCBI Taxonomy" id="1503054"/>
    <lineage>
        <taxon>Bacteria</taxon>
        <taxon>Pseudomonadati</taxon>
        <taxon>Pseudomonadota</taxon>
        <taxon>Betaproteobacteria</taxon>
        <taxon>Burkholderiales</taxon>
        <taxon>Burkholderiaceae</taxon>
        <taxon>Burkholderia</taxon>
        <taxon>Burkholderia cepacia complex</taxon>
    </lineage>
</organism>
<gene>
    <name evidence="1" type="ORF">DF017_12520</name>
</gene>
<accession>A0ABX9YQM4</accession>
<evidence type="ECO:0000313" key="2">
    <source>
        <dbReference type="Proteomes" id="UP000281098"/>
    </source>
</evidence>
<dbReference type="Proteomes" id="UP000281098">
    <property type="component" value="Unassembled WGS sequence"/>
</dbReference>
<sequence length="78" mass="8516">MRRLAEIAVEVRRDWRPINNGAAVSAIDAMATMGLVTEPYGLDPNGYGVIGQFLSNAAGWRGPVARRVKAELRAMCTR</sequence>
<name>A0ABX9YQM4_9BURK</name>
<keyword evidence="2" id="KW-1185">Reference proteome</keyword>
<proteinExistence type="predicted"/>
<comment type="caution">
    <text evidence="1">The sequence shown here is derived from an EMBL/GenBank/DDBJ whole genome shotgun (WGS) entry which is preliminary data.</text>
</comment>
<evidence type="ECO:0000313" key="1">
    <source>
        <dbReference type="EMBL" id="RQY93844.1"/>
    </source>
</evidence>
<dbReference type="EMBL" id="QTPM01000012">
    <property type="protein sequence ID" value="RQY93844.1"/>
    <property type="molecule type" value="Genomic_DNA"/>
</dbReference>
<protein>
    <submittedName>
        <fullName evidence="1">Uncharacterized protein</fullName>
    </submittedName>
</protein>